<evidence type="ECO:0000313" key="2">
    <source>
        <dbReference type="Proteomes" id="UP001281656"/>
    </source>
</evidence>
<evidence type="ECO:0000313" key="1">
    <source>
        <dbReference type="EMBL" id="MDW8801472.1"/>
    </source>
</evidence>
<protein>
    <recommendedName>
        <fullName evidence="3">HTH cro/C1-type domain-containing protein</fullName>
    </recommendedName>
</protein>
<organism evidence="1 2">
    <name type="scientific">Clostridium tanneri</name>
    <dbReference type="NCBI Taxonomy" id="3037988"/>
    <lineage>
        <taxon>Bacteria</taxon>
        <taxon>Bacillati</taxon>
        <taxon>Bacillota</taxon>
        <taxon>Clostridia</taxon>
        <taxon>Eubacteriales</taxon>
        <taxon>Clostridiaceae</taxon>
        <taxon>Clostridium</taxon>
    </lineage>
</organism>
<sequence>MTFNKQEFADLLEKARGDRSITRYASEVGLSPAHISRLLRKLLDTPPSPATIAKLSQLAHNGVTYKDFMIAAGHINDIENKDQISNKNLSIEKKFHQTLTPYLFSLENVKSITPPGKNLGLFTLIVDFKDGSYRRWYVAFMEAVNKNIFLNFLGHLTLNSFKTNEKITVVVTSQKEYNVVLNNKPKSLNANLYVMLIDLNSLEIIKEEVLCEN</sequence>
<name>A0ABU4JTI7_9CLOT</name>
<keyword evidence="2" id="KW-1185">Reference proteome</keyword>
<proteinExistence type="predicted"/>
<reference evidence="1 2" key="1">
    <citation type="submission" date="2023-04" db="EMBL/GenBank/DDBJ databases">
        <title>Clostridium tannerae sp. nov., isolated from the fecal material of an alpaca.</title>
        <authorList>
            <person name="Miller S."/>
            <person name="Hendry M."/>
            <person name="King J."/>
            <person name="Sankaranarayanan K."/>
            <person name="Lawson P.A."/>
        </authorList>
    </citation>
    <scope>NUCLEOTIDE SEQUENCE [LARGE SCALE GENOMIC DNA]</scope>
    <source>
        <strain evidence="1 2">A1-XYC3</strain>
    </source>
</reference>
<evidence type="ECO:0008006" key="3">
    <source>
        <dbReference type="Google" id="ProtNLM"/>
    </source>
</evidence>
<dbReference type="Proteomes" id="UP001281656">
    <property type="component" value="Unassembled WGS sequence"/>
</dbReference>
<dbReference type="EMBL" id="JARUJP010000010">
    <property type="protein sequence ID" value="MDW8801472.1"/>
    <property type="molecule type" value="Genomic_DNA"/>
</dbReference>
<comment type="caution">
    <text evidence="1">The sequence shown here is derived from an EMBL/GenBank/DDBJ whole genome shotgun (WGS) entry which is preliminary data.</text>
</comment>
<dbReference type="RefSeq" id="WP_318798050.1">
    <property type="nucleotide sequence ID" value="NZ_JARUJP010000010.1"/>
</dbReference>
<accession>A0ABU4JTI7</accession>
<gene>
    <name evidence="1" type="ORF">P8V03_09925</name>
</gene>